<keyword evidence="2" id="KW-1185">Reference proteome</keyword>
<protein>
    <submittedName>
        <fullName evidence="1">Uncharacterized protein</fullName>
    </submittedName>
</protein>
<sequence length="99" mass="11041">MAGPDSITCADQLCGIFGYTFNLSLKLGRVPQLWKTSCIIPVPKTPHPAKELNSYRPVALTSHLMKTLERLVLVHLHPLVSSFMDPWLQFAYQPGHRGG</sequence>
<evidence type="ECO:0000313" key="2">
    <source>
        <dbReference type="Proteomes" id="UP000831701"/>
    </source>
</evidence>
<gene>
    <name evidence="1" type="ORF">L3Q82_003961</name>
</gene>
<dbReference type="Proteomes" id="UP000831701">
    <property type="component" value="Chromosome 2"/>
</dbReference>
<name>A0ACB8X6H9_9TELE</name>
<proteinExistence type="predicted"/>
<organism evidence="1 2">
    <name type="scientific">Scortum barcoo</name>
    <name type="common">barcoo grunter</name>
    <dbReference type="NCBI Taxonomy" id="214431"/>
    <lineage>
        <taxon>Eukaryota</taxon>
        <taxon>Metazoa</taxon>
        <taxon>Chordata</taxon>
        <taxon>Craniata</taxon>
        <taxon>Vertebrata</taxon>
        <taxon>Euteleostomi</taxon>
        <taxon>Actinopterygii</taxon>
        <taxon>Neopterygii</taxon>
        <taxon>Teleostei</taxon>
        <taxon>Neoteleostei</taxon>
        <taxon>Acanthomorphata</taxon>
        <taxon>Eupercaria</taxon>
        <taxon>Centrarchiformes</taxon>
        <taxon>Terapontoidei</taxon>
        <taxon>Terapontidae</taxon>
        <taxon>Scortum</taxon>
    </lineage>
</organism>
<comment type="caution">
    <text evidence="1">The sequence shown here is derived from an EMBL/GenBank/DDBJ whole genome shotgun (WGS) entry which is preliminary data.</text>
</comment>
<reference evidence="1" key="1">
    <citation type="submission" date="2022-04" db="EMBL/GenBank/DDBJ databases">
        <title>Jade perch genome.</title>
        <authorList>
            <person name="Chao B."/>
        </authorList>
    </citation>
    <scope>NUCLEOTIDE SEQUENCE</scope>
    <source>
        <strain evidence="1">CB-2022</strain>
    </source>
</reference>
<accession>A0ACB8X6H9</accession>
<evidence type="ECO:0000313" key="1">
    <source>
        <dbReference type="EMBL" id="KAI3375647.1"/>
    </source>
</evidence>
<dbReference type="EMBL" id="CM041532">
    <property type="protein sequence ID" value="KAI3375647.1"/>
    <property type="molecule type" value="Genomic_DNA"/>
</dbReference>